<protein>
    <submittedName>
        <fullName evidence="1">Uncharacterized protein</fullName>
    </submittedName>
</protein>
<keyword evidence="2" id="KW-1185">Reference proteome</keyword>
<name>A0ABQ7BRZ0_BRACR</name>
<comment type="caution">
    <text evidence="1">The sequence shown here is derived from an EMBL/GenBank/DDBJ whole genome shotgun (WGS) entry which is preliminary data.</text>
</comment>
<proteinExistence type="predicted"/>
<gene>
    <name evidence="1" type="ORF">DY000_02010214</name>
</gene>
<dbReference type="Proteomes" id="UP000266723">
    <property type="component" value="Unassembled WGS sequence"/>
</dbReference>
<dbReference type="EMBL" id="QGKV02000832">
    <property type="protein sequence ID" value="KAF3542634.1"/>
    <property type="molecule type" value="Genomic_DNA"/>
</dbReference>
<evidence type="ECO:0000313" key="1">
    <source>
        <dbReference type="EMBL" id="KAF3542634.1"/>
    </source>
</evidence>
<reference evidence="1 2" key="1">
    <citation type="journal article" date="2020" name="BMC Genomics">
        <title>Intraspecific diversification of the crop wild relative Brassica cretica Lam. using demographic model selection.</title>
        <authorList>
            <person name="Kioukis A."/>
            <person name="Michalopoulou V.A."/>
            <person name="Briers L."/>
            <person name="Pirintsos S."/>
            <person name="Studholme D.J."/>
            <person name="Pavlidis P."/>
            <person name="Sarris P.F."/>
        </authorList>
    </citation>
    <scope>NUCLEOTIDE SEQUENCE [LARGE SCALE GENOMIC DNA]</scope>
    <source>
        <strain evidence="2">cv. PFS-1207/04</strain>
    </source>
</reference>
<sequence length="109" mass="11955">MKLSLGSHVSDLGSFPICASTTLHCFGSFQRLPKNRDSPSVGCLQHRRDPFRRHHPASMSVTAVSSESVHLLSHPPPPVMLDLSDLKLKYLSIAGSENLSPLPERTVIQ</sequence>
<accession>A0ABQ7BRZ0</accession>
<organism evidence="1 2">
    <name type="scientific">Brassica cretica</name>
    <name type="common">Mustard</name>
    <dbReference type="NCBI Taxonomy" id="69181"/>
    <lineage>
        <taxon>Eukaryota</taxon>
        <taxon>Viridiplantae</taxon>
        <taxon>Streptophyta</taxon>
        <taxon>Embryophyta</taxon>
        <taxon>Tracheophyta</taxon>
        <taxon>Spermatophyta</taxon>
        <taxon>Magnoliopsida</taxon>
        <taxon>eudicotyledons</taxon>
        <taxon>Gunneridae</taxon>
        <taxon>Pentapetalae</taxon>
        <taxon>rosids</taxon>
        <taxon>malvids</taxon>
        <taxon>Brassicales</taxon>
        <taxon>Brassicaceae</taxon>
        <taxon>Brassiceae</taxon>
        <taxon>Brassica</taxon>
    </lineage>
</organism>
<evidence type="ECO:0000313" key="2">
    <source>
        <dbReference type="Proteomes" id="UP000266723"/>
    </source>
</evidence>